<accession>A0A934K9B4</accession>
<dbReference type="EMBL" id="JAEKNR010000094">
    <property type="protein sequence ID" value="MBJ7598088.1"/>
    <property type="molecule type" value="Genomic_DNA"/>
</dbReference>
<name>A0A934K9B4_9BACT</name>
<gene>
    <name evidence="1" type="ORF">JF922_08375</name>
</gene>
<organism evidence="1 2">
    <name type="scientific">Candidatus Nephthysia bennettiae</name>
    <dbReference type="NCBI Taxonomy" id="3127016"/>
    <lineage>
        <taxon>Bacteria</taxon>
        <taxon>Bacillati</taxon>
        <taxon>Candidatus Dormiibacterota</taxon>
        <taxon>Candidatus Dormibacteria</taxon>
        <taxon>Candidatus Dormibacterales</taxon>
        <taxon>Candidatus Dormibacteraceae</taxon>
        <taxon>Candidatus Nephthysia</taxon>
    </lineage>
</organism>
<reference evidence="1" key="1">
    <citation type="submission" date="2020-10" db="EMBL/GenBank/DDBJ databases">
        <title>Ca. Dormibacterota MAGs.</title>
        <authorList>
            <person name="Montgomery K."/>
        </authorList>
    </citation>
    <scope>NUCLEOTIDE SEQUENCE [LARGE SCALE GENOMIC DNA]</scope>
    <source>
        <strain evidence="1">SC8812_S17_10</strain>
    </source>
</reference>
<dbReference type="Proteomes" id="UP000612893">
    <property type="component" value="Unassembled WGS sequence"/>
</dbReference>
<proteinExistence type="predicted"/>
<dbReference type="AlphaFoldDB" id="A0A934K9B4"/>
<dbReference type="RefSeq" id="WP_338200818.1">
    <property type="nucleotide sequence ID" value="NZ_JAEKNR010000094.1"/>
</dbReference>
<sequence>MAGPDGASRAPEDSTYVAWESAAHKIPIWAMVVASELSGLSMDELLAMPSPTWLTEIREEVIGLRKLIERVVLAAEQEDPAENTASA</sequence>
<keyword evidence="2" id="KW-1185">Reference proteome</keyword>
<evidence type="ECO:0000313" key="1">
    <source>
        <dbReference type="EMBL" id="MBJ7598088.1"/>
    </source>
</evidence>
<evidence type="ECO:0000313" key="2">
    <source>
        <dbReference type="Proteomes" id="UP000612893"/>
    </source>
</evidence>
<protein>
    <submittedName>
        <fullName evidence="1">Uncharacterized protein</fullName>
    </submittedName>
</protein>
<comment type="caution">
    <text evidence="1">The sequence shown here is derived from an EMBL/GenBank/DDBJ whole genome shotgun (WGS) entry which is preliminary data.</text>
</comment>